<dbReference type="GO" id="GO:0005615">
    <property type="term" value="C:extracellular space"/>
    <property type="evidence" value="ECO:0007669"/>
    <property type="project" value="TreeGrafter"/>
</dbReference>
<comment type="caution">
    <text evidence="3">The sequence shown here is derived from an EMBL/GenBank/DDBJ whole genome shotgun (WGS) entry which is preliminary data.</text>
</comment>
<dbReference type="SMART" id="SM00329">
    <property type="entry name" value="BPI2"/>
    <property type="match status" value="1"/>
</dbReference>
<dbReference type="GO" id="GO:0008289">
    <property type="term" value="F:lipid binding"/>
    <property type="evidence" value="ECO:0007669"/>
    <property type="project" value="InterPro"/>
</dbReference>
<dbReference type="AlphaFoldDB" id="A0A0V1N9E8"/>
<reference evidence="3 4" key="1">
    <citation type="submission" date="2015-01" db="EMBL/GenBank/DDBJ databases">
        <title>Evolution of Trichinella species and genotypes.</title>
        <authorList>
            <person name="Korhonen P.K."/>
            <person name="Edoardo P."/>
            <person name="Giuseppe L.R."/>
            <person name="Gasser R.B."/>
        </authorList>
    </citation>
    <scope>NUCLEOTIDE SEQUENCE [LARGE SCALE GENOMIC DNA]</scope>
    <source>
        <strain evidence="3">ISS1980</strain>
    </source>
</reference>
<dbReference type="InterPro" id="IPR032942">
    <property type="entry name" value="BPI/LBP/Plunc"/>
</dbReference>
<evidence type="ECO:0000313" key="3">
    <source>
        <dbReference type="EMBL" id="KRZ80451.1"/>
    </source>
</evidence>
<gene>
    <name evidence="3" type="primary">BPI</name>
    <name evidence="3" type="ORF">T10_6312</name>
</gene>
<dbReference type="EMBL" id="JYDO01000002">
    <property type="protein sequence ID" value="KRZ80451.1"/>
    <property type="molecule type" value="Genomic_DNA"/>
</dbReference>
<name>A0A0V1N9E8_9BILA</name>
<evidence type="ECO:0000259" key="2">
    <source>
        <dbReference type="SMART" id="SM00329"/>
    </source>
</evidence>
<protein>
    <submittedName>
        <fullName evidence="3">Bactericidal permeability-increasing protein</fullName>
    </submittedName>
</protein>
<keyword evidence="1" id="KW-0732">Signal</keyword>
<dbReference type="Gene3D" id="3.15.20.10">
    <property type="entry name" value="Bactericidal permeability-increasing protein, domain 2"/>
    <property type="match status" value="1"/>
</dbReference>
<feature type="chain" id="PRO_5006883250" evidence="1">
    <location>
        <begin position="26"/>
        <end position="571"/>
    </location>
</feature>
<feature type="domain" description="Lipid-binding serum glycoprotein C-terminal" evidence="2">
    <location>
        <begin position="337"/>
        <end position="539"/>
    </location>
</feature>
<dbReference type="PANTHER" id="PTHR10504:SF131">
    <property type="entry name" value="BPI2 DOMAIN-CONTAINING PROTEIN"/>
    <property type="match status" value="1"/>
</dbReference>
<dbReference type="STRING" id="268474.A0A0V1N9E8"/>
<dbReference type="Proteomes" id="UP000054843">
    <property type="component" value="Unassembled WGS sequence"/>
</dbReference>
<dbReference type="InterPro" id="IPR017943">
    <property type="entry name" value="Bactericidal_perm-incr_a/b_dom"/>
</dbReference>
<dbReference type="InterPro" id="IPR001124">
    <property type="entry name" value="Lipid-bd_serum_glycop_C"/>
</dbReference>
<dbReference type="SUPFAM" id="SSF55394">
    <property type="entry name" value="Bactericidal permeability-increasing protein, BPI"/>
    <property type="match status" value="2"/>
</dbReference>
<dbReference type="OrthoDB" id="10255543at2759"/>
<evidence type="ECO:0000313" key="4">
    <source>
        <dbReference type="Proteomes" id="UP000054843"/>
    </source>
</evidence>
<accession>A0A0V1N9E8</accession>
<feature type="signal peptide" evidence="1">
    <location>
        <begin position="1"/>
        <end position="25"/>
    </location>
</feature>
<dbReference type="Gene3D" id="3.15.10.10">
    <property type="entry name" value="Bactericidal permeability-increasing protein, domain 1"/>
    <property type="match status" value="1"/>
</dbReference>
<evidence type="ECO:0000256" key="1">
    <source>
        <dbReference type="SAM" id="SignalP"/>
    </source>
</evidence>
<sequence length="571" mass="64748">MMMMKQKATKVRLLLWLLLVPLVSSFRFLRRWEQLPIIARFQQSQLLFDNANQPINQQQVHRQPGILVQLTSSGLNQIVQTLDKVLNEELPNFSIQHLPSAVLLIHTFEVEELRVLSFHSPETFTVELQPNSNDQLKVMVRNLDFSLRITVSSNMIGLRQATFSVFASNVGFNIGLSLSSDREGNLNLQVGDCQFAMRKVVTFVDEVKGLRIFSNIARSVIKNQLKIFVNSRLCDFLRERIPKEVSNYFQAHSNKMSIWNKSSRNYFAGRGNQSDALVNHFDKAFSQIVVDTGLVGNPVVKSNGNVLYLQSGLKGDVLINGKLSSNVKAKFIPTKQLTGNKMLYIGLSEYIASGFLNSLFEIGALNVTLNSQMLPDMKSFLQTTCDGFCFGTFLPNVAEEYPDRSLEIYFSTLKVPLVNFQSENIKMKLVGLLEIRIQSEKEKISIFTANAKMEANFKLYSKSDRVFGQAEIPVLEISPVGVIDLGDLMMEMLNEIPRNVIEEKLNHLLKSGFALPAFEMFRLKNVNLVHTPGAIWVDLDFDFSKAEMHKIVHTILHQKIALLPDFTQQLF</sequence>
<dbReference type="PANTHER" id="PTHR10504">
    <property type="entry name" value="BACTERICIDAL PERMEABILITY-INCREASING BPI PROTEIN-RELATED"/>
    <property type="match status" value="1"/>
</dbReference>
<keyword evidence="4" id="KW-1185">Reference proteome</keyword>
<organism evidence="3 4">
    <name type="scientific">Trichinella papuae</name>
    <dbReference type="NCBI Taxonomy" id="268474"/>
    <lineage>
        <taxon>Eukaryota</taxon>
        <taxon>Metazoa</taxon>
        <taxon>Ecdysozoa</taxon>
        <taxon>Nematoda</taxon>
        <taxon>Enoplea</taxon>
        <taxon>Dorylaimia</taxon>
        <taxon>Trichinellida</taxon>
        <taxon>Trichinellidae</taxon>
        <taxon>Trichinella</taxon>
    </lineage>
</organism>
<proteinExistence type="predicted"/>
<dbReference type="Pfam" id="PF02886">
    <property type="entry name" value="LBP_BPI_CETP_C"/>
    <property type="match status" value="1"/>
</dbReference>